<reference evidence="2" key="1">
    <citation type="journal article" date="2019" name="Int. J. Syst. Evol. Microbiol.">
        <title>The Global Catalogue of Microorganisms (GCM) 10K type strain sequencing project: providing services to taxonomists for standard genome sequencing and annotation.</title>
        <authorList>
            <consortium name="The Broad Institute Genomics Platform"/>
            <consortium name="The Broad Institute Genome Sequencing Center for Infectious Disease"/>
            <person name="Wu L."/>
            <person name="Ma J."/>
        </authorList>
    </citation>
    <scope>NUCLEOTIDE SEQUENCE [LARGE SCALE GENOMIC DNA]</scope>
    <source>
        <strain evidence="2">KCTC 52473</strain>
    </source>
</reference>
<dbReference type="RefSeq" id="WP_376918533.1">
    <property type="nucleotide sequence ID" value="NZ_JBHRSW010000004.1"/>
</dbReference>
<evidence type="ECO:0000313" key="1">
    <source>
        <dbReference type="EMBL" id="MFC3120398.1"/>
    </source>
</evidence>
<name>A0ABV7FMB1_9ALTE</name>
<sequence>MQNRLMILPVMLFTSHCYAQVPIEIDALNFGDIPIESGSVCTLDNTGNIVGSCDASSPDISLGRILVESLPKNTEMFISVAGSNSANLSLLVSGQVTAASQTTTFTDGEQIQIRSRGSNNTADILIGGEIRTLQTLTNGQSYQIGYTVTINIQ</sequence>
<comment type="caution">
    <text evidence="1">The sequence shown here is derived from an EMBL/GenBank/DDBJ whole genome shotgun (WGS) entry which is preliminary data.</text>
</comment>
<accession>A0ABV7FMB1</accession>
<proteinExistence type="predicted"/>
<evidence type="ECO:0000313" key="2">
    <source>
        <dbReference type="Proteomes" id="UP001595478"/>
    </source>
</evidence>
<organism evidence="1 2">
    <name type="scientific">Agaribacter flavus</name>
    <dbReference type="NCBI Taxonomy" id="1902781"/>
    <lineage>
        <taxon>Bacteria</taxon>
        <taxon>Pseudomonadati</taxon>
        <taxon>Pseudomonadota</taxon>
        <taxon>Gammaproteobacteria</taxon>
        <taxon>Alteromonadales</taxon>
        <taxon>Alteromonadaceae</taxon>
        <taxon>Agaribacter</taxon>
    </lineage>
</organism>
<keyword evidence="2" id="KW-1185">Reference proteome</keyword>
<gene>
    <name evidence="1" type="ORF">ACFOHL_02080</name>
</gene>
<protein>
    <recommendedName>
        <fullName evidence="3">DUF4402 domain-containing protein</fullName>
    </recommendedName>
</protein>
<evidence type="ECO:0008006" key="3">
    <source>
        <dbReference type="Google" id="ProtNLM"/>
    </source>
</evidence>
<dbReference type="Proteomes" id="UP001595478">
    <property type="component" value="Unassembled WGS sequence"/>
</dbReference>
<dbReference type="EMBL" id="JBHRSW010000004">
    <property type="protein sequence ID" value="MFC3120398.1"/>
    <property type="molecule type" value="Genomic_DNA"/>
</dbReference>